<name>A0ABS8VJU9_DATST</name>
<reference evidence="1 2" key="1">
    <citation type="journal article" date="2021" name="BMC Genomics">
        <title>Datura genome reveals duplications of psychoactive alkaloid biosynthetic genes and high mutation rate following tissue culture.</title>
        <authorList>
            <person name="Rajewski A."/>
            <person name="Carter-House D."/>
            <person name="Stajich J."/>
            <person name="Litt A."/>
        </authorList>
    </citation>
    <scope>NUCLEOTIDE SEQUENCE [LARGE SCALE GENOMIC DNA]</scope>
    <source>
        <strain evidence="1">AR-01</strain>
    </source>
</reference>
<proteinExistence type="predicted"/>
<evidence type="ECO:0000313" key="2">
    <source>
        <dbReference type="Proteomes" id="UP000823775"/>
    </source>
</evidence>
<evidence type="ECO:0000313" key="1">
    <source>
        <dbReference type="EMBL" id="MCE0480811.1"/>
    </source>
</evidence>
<organism evidence="1 2">
    <name type="scientific">Datura stramonium</name>
    <name type="common">Jimsonweed</name>
    <name type="synonym">Common thornapple</name>
    <dbReference type="NCBI Taxonomy" id="4076"/>
    <lineage>
        <taxon>Eukaryota</taxon>
        <taxon>Viridiplantae</taxon>
        <taxon>Streptophyta</taxon>
        <taxon>Embryophyta</taxon>
        <taxon>Tracheophyta</taxon>
        <taxon>Spermatophyta</taxon>
        <taxon>Magnoliopsida</taxon>
        <taxon>eudicotyledons</taxon>
        <taxon>Gunneridae</taxon>
        <taxon>Pentapetalae</taxon>
        <taxon>asterids</taxon>
        <taxon>lamiids</taxon>
        <taxon>Solanales</taxon>
        <taxon>Solanaceae</taxon>
        <taxon>Solanoideae</taxon>
        <taxon>Datureae</taxon>
        <taxon>Datura</taxon>
    </lineage>
</organism>
<feature type="non-terminal residue" evidence="1">
    <location>
        <position position="1"/>
    </location>
</feature>
<sequence length="61" mass="6571">LGNQNNEKIKVNSYLGKGNHSALGKIASSFRRTRYGSQDAATVDPIVTLSIRYSGTLTVTT</sequence>
<protein>
    <submittedName>
        <fullName evidence="1">Uncharacterized protein</fullName>
    </submittedName>
</protein>
<gene>
    <name evidence="1" type="ORF">HAX54_037942</name>
</gene>
<feature type="non-terminal residue" evidence="1">
    <location>
        <position position="61"/>
    </location>
</feature>
<comment type="caution">
    <text evidence="1">The sequence shown here is derived from an EMBL/GenBank/DDBJ whole genome shotgun (WGS) entry which is preliminary data.</text>
</comment>
<dbReference type="EMBL" id="JACEIK010005134">
    <property type="protein sequence ID" value="MCE0480811.1"/>
    <property type="molecule type" value="Genomic_DNA"/>
</dbReference>
<dbReference type="Proteomes" id="UP000823775">
    <property type="component" value="Unassembled WGS sequence"/>
</dbReference>
<accession>A0ABS8VJU9</accession>
<keyword evidence="2" id="KW-1185">Reference proteome</keyword>